<dbReference type="GO" id="GO:0002939">
    <property type="term" value="P:tRNA N1-guanine methylation"/>
    <property type="evidence" value="ECO:0007669"/>
    <property type="project" value="TreeGrafter"/>
</dbReference>
<dbReference type="InterPro" id="IPR029028">
    <property type="entry name" value="Alpha/beta_knot_MTases"/>
</dbReference>
<dbReference type="InterPro" id="IPR016009">
    <property type="entry name" value="tRNA_MeTrfase_TRMD/TRM10"/>
</dbReference>
<evidence type="ECO:0000256" key="13">
    <source>
        <dbReference type="ARBA" id="ARBA00033392"/>
    </source>
</evidence>
<evidence type="ECO:0000256" key="6">
    <source>
        <dbReference type="ARBA" id="ARBA00014679"/>
    </source>
</evidence>
<feature type="binding site" evidence="15 16">
    <location>
        <begin position="139"/>
        <end position="144"/>
    </location>
    <ligand>
        <name>S-adenosyl-L-methionine</name>
        <dbReference type="ChEBI" id="CHEBI:59789"/>
    </ligand>
</feature>
<evidence type="ECO:0000256" key="10">
    <source>
        <dbReference type="ARBA" id="ARBA00022691"/>
    </source>
</evidence>
<evidence type="ECO:0000256" key="14">
    <source>
        <dbReference type="ARBA" id="ARBA00047783"/>
    </source>
</evidence>
<dbReference type="GO" id="GO:0052906">
    <property type="term" value="F:tRNA (guanine(37)-N1)-methyltransferase activity"/>
    <property type="evidence" value="ECO:0007669"/>
    <property type="project" value="UniProtKB-UniRule"/>
</dbReference>
<keyword evidence="20" id="KW-1185">Reference proteome</keyword>
<sequence>MAQPNALWLGVVTLFPEMFRAVTEFGVTGRAVKNGLLGVQTWNPRDFTHDKHRTVDDRPYGGGPGMLMMVQPLRDAIRAAKAEAGDEAKVIYLSPQGRPLTQSGVEELASNKRLVLVCGRYEGVDERIIQSEVDEEWSVGDYVLSGGELPAMNLIDAVSRLVPGVLGKQASAEQDSFSEGLLDCPHYTRPEVLDGQQVPQVLLSGNHESIRRWRLQQSLGRTWQRRPELLDNLALTDEQAQLLAEFAAQQGQDER</sequence>
<evidence type="ECO:0000313" key="19">
    <source>
        <dbReference type="EMBL" id="SDI99371.1"/>
    </source>
</evidence>
<evidence type="ECO:0000256" key="16">
    <source>
        <dbReference type="PIRSR" id="PIRSR000386-1"/>
    </source>
</evidence>
<dbReference type="Pfam" id="PF01746">
    <property type="entry name" value="tRNA_m1G_MT"/>
    <property type="match status" value="1"/>
</dbReference>
<dbReference type="FunFam" id="1.10.1270.20:FF:000001">
    <property type="entry name" value="tRNA (guanine-N(1)-)-methyltransferase"/>
    <property type="match status" value="1"/>
</dbReference>
<dbReference type="Gene3D" id="3.40.1280.10">
    <property type="match status" value="1"/>
</dbReference>
<evidence type="ECO:0000256" key="15">
    <source>
        <dbReference type="HAMAP-Rule" id="MF_00605"/>
    </source>
</evidence>
<feature type="domain" description="tRNA methyltransferase TRMD/TRM10-type" evidence="18">
    <location>
        <begin position="7"/>
        <end position="231"/>
    </location>
</feature>
<evidence type="ECO:0000259" key="18">
    <source>
        <dbReference type="Pfam" id="PF01746"/>
    </source>
</evidence>
<feature type="binding site" evidence="15 16">
    <location>
        <position position="119"/>
    </location>
    <ligand>
        <name>S-adenosyl-L-methionine</name>
        <dbReference type="ChEBI" id="CHEBI:59789"/>
    </ligand>
</feature>
<dbReference type="PANTHER" id="PTHR46417">
    <property type="entry name" value="TRNA (GUANINE-N(1)-)-METHYLTRANSFERASE"/>
    <property type="match status" value="1"/>
</dbReference>
<dbReference type="HAMAP" id="MF_00605">
    <property type="entry name" value="TrmD"/>
    <property type="match status" value="1"/>
</dbReference>
<comment type="subcellular location">
    <subcellularLocation>
        <location evidence="2 15 17">Cytoplasm</location>
    </subcellularLocation>
</comment>
<dbReference type="PANTHER" id="PTHR46417:SF1">
    <property type="entry name" value="TRNA (GUANINE-N(1)-)-METHYLTRANSFERASE"/>
    <property type="match status" value="1"/>
</dbReference>
<evidence type="ECO:0000256" key="1">
    <source>
        <dbReference type="ARBA" id="ARBA00002634"/>
    </source>
</evidence>
<keyword evidence="11 15" id="KW-0819">tRNA processing</keyword>
<organism evidence="19 20">
    <name type="scientific">Ferrimonas sediminum</name>
    <dbReference type="NCBI Taxonomy" id="718193"/>
    <lineage>
        <taxon>Bacteria</taxon>
        <taxon>Pseudomonadati</taxon>
        <taxon>Pseudomonadota</taxon>
        <taxon>Gammaproteobacteria</taxon>
        <taxon>Alteromonadales</taxon>
        <taxon>Ferrimonadaceae</taxon>
        <taxon>Ferrimonas</taxon>
    </lineage>
</organism>
<comment type="catalytic activity">
    <reaction evidence="14 15 17">
        <text>guanosine(37) in tRNA + S-adenosyl-L-methionine = N(1)-methylguanosine(37) in tRNA + S-adenosyl-L-homocysteine + H(+)</text>
        <dbReference type="Rhea" id="RHEA:36899"/>
        <dbReference type="Rhea" id="RHEA-COMP:10145"/>
        <dbReference type="Rhea" id="RHEA-COMP:10147"/>
        <dbReference type="ChEBI" id="CHEBI:15378"/>
        <dbReference type="ChEBI" id="CHEBI:57856"/>
        <dbReference type="ChEBI" id="CHEBI:59789"/>
        <dbReference type="ChEBI" id="CHEBI:73542"/>
        <dbReference type="ChEBI" id="CHEBI:74269"/>
        <dbReference type="EC" id="2.1.1.228"/>
    </reaction>
</comment>
<evidence type="ECO:0000256" key="17">
    <source>
        <dbReference type="RuleBase" id="RU003464"/>
    </source>
</evidence>
<dbReference type="CDD" id="cd18080">
    <property type="entry name" value="TrmD-like"/>
    <property type="match status" value="1"/>
</dbReference>
<keyword evidence="7 15" id="KW-0963">Cytoplasm</keyword>
<evidence type="ECO:0000256" key="9">
    <source>
        <dbReference type="ARBA" id="ARBA00022679"/>
    </source>
</evidence>
<comment type="function">
    <text evidence="1 15 17">Specifically methylates guanosine-37 in various tRNAs.</text>
</comment>
<dbReference type="AlphaFoldDB" id="A0A1G8Q3S9"/>
<proteinExistence type="inferred from homology"/>
<evidence type="ECO:0000256" key="8">
    <source>
        <dbReference type="ARBA" id="ARBA00022603"/>
    </source>
</evidence>
<evidence type="ECO:0000313" key="20">
    <source>
        <dbReference type="Proteomes" id="UP000199527"/>
    </source>
</evidence>
<dbReference type="FunFam" id="3.40.1280.10:FF:000001">
    <property type="entry name" value="tRNA (guanine-N(1)-)-methyltransferase"/>
    <property type="match status" value="1"/>
</dbReference>
<keyword evidence="8 15" id="KW-0489">Methyltransferase</keyword>
<evidence type="ECO:0000256" key="7">
    <source>
        <dbReference type="ARBA" id="ARBA00022490"/>
    </source>
</evidence>
<evidence type="ECO:0000256" key="11">
    <source>
        <dbReference type="ARBA" id="ARBA00022694"/>
    </source>
</evidence>
<evidence type="ECO:0000256" key="12">
    <source>
        <dbReference type="ARBA" id="ARBA00029736"/>
    </source>
</evidence>
<name>A0A1G8Q3S9_9GAMM</name>
<dbReference type="InterPro" id="IPR029026">
    <property type="entry name" value="tRNA_m1G_MTases_N"/>
</dbReference>
<dbReference type="InterPro" id="IPR002649">
    <property type="entry name" value="tRNA_m1G_MeTrfase_TrmD"/>
</dbReference>
<comment type="subunit">
    <text evidence="4 15 17">Homodimer.</text>
</comment>
<evidence type="ECO:0000256" key="4">
    <source>
        <dbReference type="ARBA" id="ARBA00011738"/>
    </source>
</evidence>
<dbReference type="Gene3D" id="1.10.1270.20">
    <property type="entry name" value="tRNA(m1g37)methyltransferase, domain 2"/>
    <property type="match status" value="1"/>
</dbReference>
<dbReference type="EMBL" id="FNEM01000004">
    <property type="protein sequence ID" value="SDI99371.1"/>
    <property type="molecule type" value="Genomic_DNA"/>
</dbReference>
<dbReference type="InterPro" id="IPR023148">
    <property type="entry name" value="tRNA_m1G_MeTrfase_C_sf"/>
</dbReference>
<dbReference type="Proteomes" id="UP000199527">
    <property type="component" value="Unassembled WGS sequence"/>
</dbReference>
<keyword evidence="10 15" id="KW-0949">S-adenosyl-L-methionine</keyword>
<evidence type="ECO:0000256" key="3">
    <source>
        <dbReference type="ARBA" id="ARBA00007630"/>
    </source>
</evidence>
<protein>
    <recommendedName>
        <fullName evidence="6 15">tRNA (guanine-N(1)-)-methyltransferase</fullName>
        <ecNumber evidence="5 15">2.1.1.228</ecNumber>
    </recommendedName>
    <alternativeName>
        <fullName evidence="12 15">M1G-methyltransferase</fullName>
    </alternativeName>
    <alternativeName>
        <fullName evidence="13 15">tRNA [GM37] methyltransferase</fullName>
    </alternativeName>
</protein>
<reference evidence="20" key="1">
    <citation type="submission" date="2016-10" db="EMBL/GenBank/DDBJ databases">
        <authorList>
            <person name="Varghese N."/>
            <person name="Submissions S."/>
        </authorList>
    </citation>
    <scope>NUCLEOTIDE SEQUENCE [LARGE SCALE GENOMIC DNA]</scope>
    <source>
        <strain evidence="20">DSM 23317</strain>
    </source>
</reference>
<accession>A0A1G8Q3S9</accession>
<dbReference type="NCBIfam" id="TIGR00088">
    <property type="entry name" value="trmD"/>
    <property type="match status" value="1"/>
</dbReference>
<dbReference type="EC" id="2.1.1.228" evidence="5 15"/>
<dbReference type="SUPFAM" id="SSF75217">
    <property type="entry name" value="alpha/beta knot"/>
    <property type="match status" value="1"/>
</dbReference>
<comment type="similarity">
    <text evidence="3 15 17">Belongs to the RNA methyltransferase TrmD family.</text>
</comment>
<dbReference type="GO" id="GO:0005829">
    <property type="term" value="C:cytosol"/>
    <property type="evidence" value="ECO:0007669"/>
    <property type="project" value="TreeGrafter"/>
</dbReference>
<dbReference type="PIRSF" id="PIRSF000386">
    <property type="entry name" value="tRNA_mtase"/>
    <property type="match status" value="1"/>
</dbReference>
<gene>
    <name evidence="15" type="primary">trmD</name>
    <name evidence="19" type="ORF">SAMN04488540_104177</name>
</gene>
<dbReference type="NCBIfam" id="NF000648">
    <property type="entry name" value="PRK00026.1"/>
    <property type="match status" value="1"/>
</dbReference>
<evidence type="ECO:0000256" key="5">
    <source>
        <dbReference type="ARBA" id="ARBA00012807"/>
    </source>
</evidence>
<keyword evidence="9 15" id="KW-0808">Transferase</keyword>
<evidence type="ECO:0000256" key="2">
    <source>
        <dbReference type="ARBA" id="ARBA00004496"/>
    </source>
</evidence>